<comment type="caution">
    <text evidence="4">The sequence shown here is derived from an EMBL/GenBank/DDBJ whole genome shotgun (WGS) entry which is preliminary data.</text>
</comment>
<keyword evidence="1" id="KW-0479">Metal-binding</keyword>
<dbReference type="InterPro" id="IPR039149">
    <property type="entry name" value="ZNF800"/>
</dbReference>
<feature type="compositionally biased region" description="Polar residues" evidence="2">
    <location>
        <begin position="136"/>
        <end position="151"/>
    </location>
</feature>
<keyword evidence="1" id="KW-0862">Zinc</keyword>
<feature type="region of interest" description="Disordered" evidence="2">
    <location>
        <begin position="460"/>
        <end position="479"/>
    </location>
</feature>
<accession>A0AAD9UCV3</accession>
<dbReference type="PROSITE" id="PS00028">
    <property type="entry name" value="ZINC_FINGER_C2H2_1"/>
    <property type="match status" value="4"/>
</dbReference>
<feature type="domain" description="C2H2-type" evidence="3">
    <location>
        <begin position="378"/>
        <end position="406"/>
    </location>
</feature>
<dbReference type="InterPro" id="IPR013087">
    <property type="entry name" value="Znf_C2H2_type"/>
</dbReference>
<feature type="domain" description="C2H2-type" evidence="3">
    <location>
        <begin position="53"/>
        <end position="85"/>
    </location>
</feature>
<dbReference type="Gene3D" id="3.30.160.60">
    <property type="entry name" value="Classic Zinc Finger"/>
    <property type="match status" value="2"/>
</dbReference>
<feature type="compositionally biased region" description="Basic and acidic residues" evidence="2">
    <location>
        <begin position="125"/>
        <end position="135"/>
    </location>
</feature>
<organism evidence="4 5">
    <name type="scientific">Ridgeia piscesae</name>
    <name type="common">Tubeworm</name>
    <dbReference type="NCBI Taxonomy" id="27915"/>
    <lineage>
        <taxon>Eukaryota</taxon>
        <taxon>Metazoa</taxon>
        <taxon>Spiralia</taxon>
        <taxon>Lophotrochozoa</taxon>
        <taxon>Annelida</taxon>
        <taxon>Polychaeta</taxon>
        <taxon>Sedentaria</taxon>
        <taxon>Canalipalpata</taxon>
        <taxon>Sabellida</taxon>
        <taxon>Siboglinidae</taxon>
        <taxon>Ridgeia</taxon>
    </lineage>
</organism>
<name>A0AAD9UCV3_RIDPI</name>
<dbReference type="EMBL" id="JAODUO010000257">
    <property type="protein sequence ID" value="KAK2184684.1"/>
    <property type="molecule type" value="Genomic_DNA"/>
</dbReference>
<feature type="domain" description="C2H2-type" evidence="3">
    <location>
        <begin position="499"/>
        <end position="527"/>
    </location>
</feature>
<evidence type="ECO:0000256" key="2">
    <source>
        <dbReference type="SAM" id="MobiDB-lite"/>
    </source>
</evidence>
<dbReference type="PANTHER" id="PTHR21020:SF0">
    <property type="entry name" value="ZINC FINGER PROTEIN 800"/>
    <property type="match status" value="1"/>
</dbReference>
<gene>
    <name evidence="4" type="ORF">NP493_257g03032</name>
</gene>
<feature type="domain" description="C2H2-type" evidence="3">
    <location>
        <begin position="591"/>
        <end position="618"/>
    </location>
</feature>
<dbReference type="SMART" id="SM00355">
    <property type="entry name" value="ZnF_C2H2"/>
    <property type="match status" value="6"/>
</dbReference>
<evidence type="ECO:0000256" key="1">
    <source>
        <dbReference type="PROSITE-ProRule" id="PRU00042"/>
    </source>
</evidence>
<dbReference type="PANTHER" id="PTHR21020">
    <property type="entry name" value="ZINC FINGER PROTEIN 800"/>
    <property type="match status" value="1"/>
</dbReference>
<dbReference type="Proteomes" id="UP001209878">
    <property type="component" value="Unassembled WGS sequence"/>
</dbReference>
<protein>
    <recommendedName>
        <fullName evidence="3">C2H2-type domain-containing protein</fullName>
    </recommendedName>
</protein>
<evidence type="ECO:0000259" key="3">
    <source>
        <dbReference type="PROSITE" id="PS50157"/>
    </source>
</evidence>
<dbReference type="AlphaFoldDB" id="A0AAD9UCV3"/>
<reference evidence="4" key="1">
    <citation type="journal article" date="2023" name="Mol. Biol. Evol.">
        <title>Third-Generation Sequencing Reveals the Adaptive Role of the Epigenome in Three Deep-Sea Polychaetes.</title>
        <authorList>
            <person name="Perez M."/>
            <person name="Aroh O."/>
            <person name="Sun Y."/>
            <person name="Lan Y."/>
            <person name="Juniper S.K."/>
            <person name="Young C.R."/>
            <person name="Angers B."/>
            <person name="Qian P.Y."/>
        </authorList>
    </citation>
    <scope>NUCLEOTIDE SEQUENCE</scope>
    <source>
        <strain evidence="4">R07B-5</strain>
    </source>
</reference>
<dbReference type="GO" id="GO:0008270">
    <property type="term" value="F:zinc ion binding"/>
    <property type="evidence" value="ECO:0007669"/>
    <property type="project" value="UniProtKB-KW"/>
</dbReference>
<keyword evidence="5" id="KW-1185">Reference proteome</keyword>
<proteinExistence type="predicted"/>
<feature type="region of interest" description="Disordered" evidence="2">
    <location>
        <begin position="101"/>
        <end position="151"/>
    </location>
</feature>
<feature type="compositionally biased region" description="Polar residues" evidence="2">
    <location>
        <begin position="798"/>
        <end position="812"/>
    </location>
</feature>
<evidence type="ECO:0000313" key="4">
    <source>
        <dbReference type="EMBL" id="KAK2184684.1"/>
    </source>
</evidence>
<dbReference type="PROSITE" id="PS50157">
    <property type="entry name" value="ZINC_FINGER_C2H2_2"/>
    <property type="match status" value="4"/>
</dbReference>
<evidence type="ECO:0000313" key="5">
    <source>
        <dbReference type="Proteomes" id="UP001209878"/>
    </source>
</evidence>
<feature type="region of interest" description="Disordered" evidence="2">
    <location>
        <begin position="782"/>
        <end position="819"/>
    </location>
</feature>
<feature type="region of interest" description="Disordered" evidence="2">
    <location>
        <begin position="905"/>
        <end position="926"/>
    </location>
</feature>
<sequence length="926" mass="102507">MTEGSGDNPASDLSSLCQPLTLGTEGTAQLIQSVRSGTSEIRHLLLNECDIVYECKVCRSLFRGLPNFIAHKRVYCTELHTSNRLHFIDDKPEDETIVVQPTAPAEGSTQTSDRKKVESGVPQGEDAREGSKQVMREQTSTADVEDASGTTANSMTTQSCFMAISVASALPHKGGSTVKPYEFYTQAARRVSRKRLKKRTNFLRLDSVASNKNAVFQLNVCDIEVDSSPLASFQPLQAPTADNTSIVTVLPEDATGHIHMNLRKRTSSTDVVPHLDVLEQKVVPKATSEDLTVTTKHKVSRVSAENRAKAHATARRTRMNLRKRYTRKAMTPTTQKLSLYSGCNVEELKCLKCNTKYLTPKTLSYHMSNAHAERRHFFPCLYCDRTFSQLWGTTRHLRLIHHKTDTQVEKLRPKLKKLAYSKSVEELGRKVDLRPTHPVTTVMHQSTSSHVRNKRCKVSVPQPHTRPASKQHCNENDVATGKDSAQSEQIVFSSAFSLHVCAWCKQVFGRKNLLDSHVSTCHQNAGPPALVLPTKKGRPVSSTLLKQPVATTTASPEKTSPTLTVANDDPLVGISESDLARICAMVDDTKLVCLKCHRHYGTTSNLHRHAVRHLGWRRFKCKLCRYTAYNRSECTSHLHRVHTASVVTHTKAEIENLILDLEPEKMKRERPALSRVDLRTIRGVTTFPTQRNTLPVTKSSYNISTRRHARIFNTKPYGWPKLNTAVLCTRSGVYRKPVFSVATSRSDSNSPTEDGDRLEDTISPVEDHMACHMLNKCGIKTESNSDDAVDNGGVAAGRNSSSNTVHCQPESNNRVRESTECATNNRGAKSMCKTSMSITECTEATSECTTKGNSCDNKSKASTTEIIICADAHVNCGLNDTDCVRNNGGDTAETKVGPIKAKECVAENDHESKNGSTNSDMPCHSQ</sequence>
<keyword evidence="1" id="KW-0863">Zinc-finger</keyword>
<feature type="compositionally biased region" description="Polar residues" evidence="2">
    <location>
        <begin position="914"/>
        <end position="926"/>
    </location>
</feature>